<accession>A0ABQ9U4Y3</accession>
<dbReference type="PANTHER" id="PTHR10926">
    <property type="entry name" value="CELL CYCLE CONTROL PROTEIN 50"/>
    <property type="match status" value="1"/>
</dbReference>
<keyword evidence="5" id="KW-0472">Membrane</keyword>
<evidence type="ECO:0000313" key="9">
    <source>
        <dbReference type="EMBL" id="KAK2091845.1"/>
    </source>
</evidence>
<dbReference type="Pfam" id="PF03381">
    <property type="entry name" value="CDC50"/>
    <property type="match status" value="1"/>
</dbReference>
<protein>
    <recommendedName>
        <fullName evidence="7">Cell cycle control protein 50C</fullName>
    </recommendedName>
    <alternativeName>
        <fullName evidence="8">Transmembrane protein 30C</fullName>
    </alternativeName>
</protein>
<evidence type="ECO:0000256" key="3">
    <source>
        <dbReference type="ARBA" id="ARBA00022692"/>
    </source>
</evidence>
<dbReference type="EMBL" id="JASSZA010000016">
    <property type="protein sequence ID" value="KAK2091845.1"/>
    <property type="molecule type" value="Genomic_DNA"/>
</dbReference>
<comment type="subcellular location">
    <subcellularLocation>
        <location evidence="1">Membrane</location>
    </subcellularLocation>
</comment>
<evidence type="ECO:0000313" key="10">
    <source>
        <dbReference type="Proteomes" id="UP001266305"/>
    </source>
</evidence>
<keyword evidence="3" id="KW-0812">Transmembrane</keyword>
<dbReference type="InterPro" id="IPR005045">
    <property type="entry name" value="CDC50/LEM3_fam"/>
</dbReference>
<keyword evidence="10" id="KW-1185">Reference proteome</keyword>
<evidence type="ECO:0000256" key="4">
    <source>
        <dbReference type="ARBA" id="ARBA00022989"/>
    </source>
</evidence>
<dbReference type="PANTHER" id="PTHR10926:SF1">
    <property type="entry name" value="CELL CYCLE CONTROL PROTEIN 50C"/>
    <property type="match status" value="1"/>
</dbReference>
<proteinExistence type="inferred from homology"/>
<evidence type="ECO:0000256" key="7">
    <source>
        <dbReference type="ARBA" id="ARBA00023886"/>
    </source>
</evidence>
<evidence type="ECO:0000256" key="2">
    <source>
        <dbReference type="ARBA" id="ARBA00009457"/>
    </source>
</evidence>
<reference evidence="9 10" key="1">
    <citation type="submission" date="2023-05" db="EMBL/GenBank/DDBJ databases">
        <title>B98-5 Cell Line De Novo Hybrid Assembly: An Optical Mapping Approach.</title>
        <authorList>
            <person name="Kananen K."/>
            <person name="Auerbach J.A."/>
            <person name="Kautto E."/>
            <person name="Blachly J.S."/>
        </authorList>
    </citation>
    <scope>NUCLEOTIDE SEQUENCE [LARGE SCALE GENOMIC DNA]</scope>
    <source>
        <strain evidence="9">B95-8</strain>
        <tissue evidence="9">Cell line</tissue>
    </source>
</reference>
<evidence type="ECO:0000256" key="6">
    <source>
        <dbReference type="ARBA" id="ARBA00023180"/>
    </source>
</evidence>
<comment type="similarity">
    <text evidence="2">Belongs to the CDC50/LEM3 family.</text>
</comment>
<organism evidence="9 10">
    <name type="scientific">Saguinus oedipus</name>
    <name type="common">Cotton-top tamarin</name>
    <name type="synonym">Oedipomidas oedipus</name>
    <dbReference type="NCBI Taxonomy" id="9490"/>
    <lineage>
        <taxon>Eukaryota</taxon>
        <taxon>Metazoa</taxon>
        <taxon>Chordata</taxon>
        <taxon>Craniata</taxon>
        <taxon>Vertebrata</taxon>
        <taxon>Euteleostomi</taxon>
        <taxon>Mammalia</taxon>
        <taxon>Eutheria</taxon>
        <taxon>Euarchontoglires</taxon>
        <taxon>Primates</taxon>
        <taxon>Haplorrhini</taxon>
        <taxon>Platyrrhini</taxon>
        <taxon>Cebidae</taxon>
        <taxon>Callitrichinae</taxon>
        <taxon>Saguinus</taxon>
    </lineage>
</organism>
<keyword evidence="4" id="KW-1133">Transmembrane helix</keyword>
<comment type="caution">
    <text evidence="9">The sequence shown here is derived from an EMBL/GenBank/DDBJ whole genome shotgun (WGS) entry which is preliminary data.</text>
</comment>
<keyword evidence="6" id="KW-0325">Glycoprotein</keyword>
<evidence type="ECO:0000256" key="1">
    <source>
        <dbReference type="ARBA" id="ARBA00004370"/>
    </source>
</evidence>
<dbReference type="Proteomes" id="UP001266305">
    <property type="component" value="Unassembled WGS sequence"/>
</dbReference>
<evidence type="ECO:0000256" key="8">
    <source>
        <dbReference type="ARBA" id="ARBA00032728"/>
    </source>
</evidence>
<name>A0ABQ9U4Y3_SAGOE</name>
<gene>
    <name evidence="9" type="ORF">P7K49_031129</name>
</gene>
<sequence>MSSAQSREKVKSIVQTPKAISIWIKILLTTVTEVLGRAKIRTTKPPNWPNPIDELDEKDPRNNGFLNEDFIVWMRAAAFPTFKKLYGRLNQTHHFKEGLPAERLSNTGPRDLLKDCEEKHAI</sequence>
<evidence type="ECO:0000256" key="5">
    <source>
        <dbReference type="ARBA" id="ARBA00023136"/>
    </source>
</evidence>